<organism evidence="1 2">
    <name type="scientific">Saccharothrix lopnurensis</name>
    <dbReference type="NCBI Taxonomy" id="1670621"/>
    <lineage>
        <taxon>Bacteria</taxon>
        <taxon>Bacillati</taxon>
        <taxon>Actinomycetota</taxon>
        <taxon>Actinomycetes</taxon>
        <taxon>Pseudonocardiales</taxon>
        <taxon>Pseudonocardiaceae</taxon>
        <taxon>Saccharothrix</taxon>
    </lineage>
</organism>
<gene>
    <name evidence="1" type="ORF">ACFP3R_19865</name>
</gene>
<comment type="caution">
    <text evidence="1">The sequence shown here is derived from an EMBL/GenBank/DDBJ whole genome shotgun (WGS) entry which is preliminary data.</text>
</comment>
<name>A0ABW1P8V7_9PSEU</name>
<sequence length="228" mass="24618">MTTTALAAAVRAAKSTSATGSSRDTRLARSAIVTLFGSVAGLVYELDEVEASRRATEQFSPLTDLAVLDVLMGMPAGLPVALEDLTERERGILRRCPPGAVDVEGGHLVRRAVPPLSVHLAVVTARDWKVGLRRAGRFAPFCTRMVLLPTVPGDPSELDVRASFYGCGVAVLDGQRLEVLVEPGQYTRRRHTPAQWRFAEQVYAEITACATGYPTMPEPTTRATQTMP</sequence>
<evidence type="ECO:0000313" key="2">
    <source>
        <dbReference type="Proteomes" id="UP001596220"/>
    </source>
</evidence>
<evidence type="ECO:0000313" key="1">
    <source>
        <dbReference type="EMBL" id="MFC6091535.1"/>
    </source>
</evidence>
<keyword evidence="2" id="KW-1185">Reference proteome</keyword>
<dbReference type="Proteomes" id="UP001596220">
    <property type="component" value="Unassembled WGS sequence"/>
</dbReference>
<accession>A0ABW1P8V7</accession>
<proteinExistence type="predicted"/>
<protein>
    <submittedName>
        <fullName evidence="1">Uncharacterized protein</fullName>
    </submittedName>
</protein>
<dbReference type="EMBL" id="JBHSQO010000019">
    <property type="protein sequence ID" value="MFC6091535.1"/>
    <property type="molecule type" value="Genomic_DNA"/>
</dbReference>
<reference evidence="2" key="1">
    <citation type="journal article" date="2019" name="Int. J. Syst. Evol. Microbiol.">
        <title>The Global Catalogue of Microorganisms (GCM) 10K type strain sequencing project: providing services to taxonomists for standard genome sequencing and annotation.</title>
        <authorList>
            <consortium name="The Broad Institute Genomics Platform"/>
            <consortium name="The Broad Institute Genome Sequencing Center for Infectious Disease"/>
            <person name="Wu L."/>
            <person name="Ma J."/>
        </authorList>
    </citation>
    <scope>NUCLEOTIDE SEQUENCE [LARGE SCALE GENOMIC DNA]</scope>
    <source>
        <strain evidence="2">CGMCC 4.7246</strain>
    </source>
</reference>
<dbReference type="RefSeq" id="WP_380637752.1">
    <property type="nucleotide sequence ID" value="NZ_JBHSQO010000019.1"/>
</dbReference>